<dbReference type="CDD" id="cd07714">
    <property type="entry name" value="RNaseJ_MBL-fold"/>
    <property type="match status" value="1"/>
</dbReference>
<keyword evidence="6 10" id="KW-0378">Hydrolase</keyword>
<dbReference type="InterPro" id="IPR055132">
    <property type="entry name" value="RNase_J_b_CASP"/>
</dbReference>
<reference evidence="15 16" key="1">
    <citation type="submission" date="2019-03" db="EMBL/GenBank/DDBJ databases">
        <title>Genomic Encyclopedia of Type Strains, Phase IV (KMG-IV): sequencing the most valuable type-strain genomes for metagenomic binning, comparative biology and taxonomic classification.</title>
        <authorList>
            <person name="Goeker M."/>
        </authorList>
    </citation>
    <scope>NUCLEOTIDE SEQUENCE [LARGE SCALE GENOMIC DNA]</scope>
    <source>
        <strain evidence="15 16">DSM 11170</strain>
    </source>
</reference>
<comment type="similarity">
    <text evidence="10">Belongs to the metallo-beta-lactamase superfamily. RNA-metabolizing metallo-beta-lactamase-like family. Bacterial RNase J subfamily.</text>
</comment>
<evidence type="ECO:0000313" key="16">
    <source>
        <dbReference type="Proteomes" id="UP000294813"/>
    </source>
</evidence>
<dbReference type="HAMAP" id="MF_01491">
    <property type="entry name" value="RNase_J_bact"/>
    <property type="match status" value="1"/>
</dbReference>
<keyword evidence="3 10" id="KW-0540">Nuclease</keyword>
<dbReference type="Gene3D" id="3.40.50.10710">
    <property type="entry name" value="Metallo-hydrolase/oxidoreductase"/>
    <property type="match status" value="1"/>
</dbReference>
<evidence type="ECO:0000256" key="5">
    <source>
        <dbReference type="ARBA" id="ARBA00022759"/>
    </source>
</evidence>
<feature type="domain" description="Metallo-beta-lactamase" evidence="14">
    <location>
        <begin position="19"/>
        <end position="214"/>
    </location>
</feature>
<sequence>MGSGDKLTIIPLGGLGEIGKNMIAIKYGQEIIVIGCGIMYPEDEMLGIDVVIPDVTYLLENRDLVRAIFLTHGHEDHIGALPYVLGQLSVPVYGTKLTLALAENKLREQGREDLADFVTVKPRDVVRLGSFQVEFIRVCHSLPDSVALAIHTPVGTIVHTGDFKFDQTPVDGNPVDYYRLAQIGEAGVLALLADSTNAERSGFTLSEQAAVAKLEHVFHQAAGRIVVTTFPSSLYRIQQVFSVAARFGRKVAVVGKAIQEVVQVAQANGYLHIPPGTLIEGDQWGGIPRERLVLLTTGHQGEPLSALTRGPWSDARLNNFQPGDTVVISASPLAGNEKLVSRTIDGLCRLGADVYHENDANHISGHASQEELKLMLNLIKPTFFIPVQGAYRMLVRHAKIAMETGVPKENIFVLDNGLPLELSSKKASLLSKVAAGRVLVDGFGVGDVGNIVLRDRRQLSQDGILIVVVTINKESGQVVAGPDMVSRGFVYVREAEPLMEDAKIRVKQSLEKTGERRVTEWAAIKTNVRDILSKFLYEKTRRRPMILPIIMEV</sequence>
<keyword evidence="7 13" id="KW-0862">Zinc</keyword>
<dbReference type="NCBIfam" id="TIGR00649">
    <property type="entry name" value="MG423"/>
    <property type="match status" value="1"/>
</dbReference>
<evidence type="ECO:0000256" key="7">
    <source>
        <dbReference type="ARBA" id="ARBA00022833"/>
    </source>
</evidence>
<dbReference type="GO" id="GO:0008270">
    <property type="term" value="F:zinc ion binding"/>
    <property type="evidence" value="ECO:0007669"/>
    <property type="project" value="InterPro"/>
</dbReference>
<dbReference type="Pfam" id="PF17770">
    <property type="entry name" value="RNase_J_C"/>
    <property type="match status" value="1"/>
</dbReference>
<feature type="binding site" evidence="13">
    <location>
        <position position="49"/>
    </location>
    <ligand>
        <name>Ca(2+)</name>
        <dbReference type="ChEBI" id="CHEBI:29108"/>
    </ligand>
</feature>
<dbReference type="SUPFAM" id="SSF56281">
    <property type="entry name" value="Metallo-hydrolase/oxidoreductase"/>
    <property type="match status" value="1"/>
</dbReference>
<evidence type="ECO:0000256" key="9">
    <source>
        <dbReference type="ARBA" id="ARBA00022884"/>
    </source>
</evidence>
<feature type="binding site" evidence="13">
    <location>
        <position position="162"/>
    </location>
    <ligand>
        <name>Zn(2+)</name>
        <dbReference type="ChEBI" id="CHEBI:29105"/>
        <label>1</label>
        <note>catalytic</note>
    </ligand>
</feature>
<keyword evidence="10" id="KW-0698">rRNA processing</keyword>
<dbReference type="GO" id="GO:0004534">
    <property type="term" value="F:5'-3' RNA exonuclease activity"/>
    <property type="evidence" value="ECO:0007669"/>
    <property type="project" value="UniProtKB-UniRule"/>
</dbReference>
<comment type="function">
    <text evidence="10">An RNase that has 5'-3' exonuclease and possibly endonuclease activity. Involved in maturation of rRNA and in some organisms also mRNA maturation and/or decay.</text>
</comment>
<dbReference type="EMBL" id="SLXT01000009">
    <property type="protein sequence ID" value="TCP64551.1"/>
    <property type="molecule type" value="Genomic_DNA"/>
</dbReference>
<dbReference type="FunFam" id="3.10.20.580:FF:000001">
    <property type="entry name" value="Ribonuclease J"/>
    <property type="match status" value="1"/>
</dbReference>
<dbReference type="Pfam" id="PF07521">
    <property type="entry name" value="RMMBL"/>
    <property type="match status" value="1"/>
</dbReference>
<dbReference type="InterPro" id="IPR011108">
    <property type="entry name" value="RMMBL"/>
</dbReference>
<dbReference type="AlphaFoldDB" id="A0A4R2RX31"/>
<comment type="cofactor">
    <cofactor evidence="13">
        <name>Ca(2+)</name>
        <dbReference type="ChEBI" id="CHEBI:29108"/>
    </cofactor>
    <text evidence="13">Binds 1 Ca(2+) cation per subunit. Seen in 1 crystal structure, it is not clear if it is physiologically important.</text>
</comment>
<organism evidence="15 16">
    <name type="scientific">Heliophilum fasciatum</name>
    <dbReference type="NCBI Taxonomy" id="35700"/>
    <lineage>
        <taxon>Bacteria</taxon>
        <taxon>Bacillati</taxon>
        <taxon>Bacillota</taxon>
        <taxon>Clostridia</taxon>
        <taxon>Eubacteriales</taxon>
        <taxon>Heliobacteriaceae</taxon>
        <taxon>Heliophilum</taxon>
    </lineage>
</organism>
<dbReference type="GO" id="GO:0006364">
    <property type="term" value="P:rRNA processing"/>
    <property type="evidence" value="ECO:0007669"/>
    <property type="project" value="UniProtKB-UniRule"/>
</dbReference>
<keyword evidence="2 10" id="KW-0963">Cytoplasm</keyword>
<comment type="subunit">
    <text evidence="10">Homodimer, may be a subunit of the RNA degradosome.</text>
</comment>
<evidence type="ECO:0000256" key="6">
    <source>
        <dbReference type="ARBA" id="ARBA00022801"/>
    </source>
</evidence>
<dbReference type="EC" id="3.1.-.-" evidence="10"/>
<feature type="binding site" evidence="13">
    <location>
        <position position="72"/>
    </location>
    <ligand>
        <name>Zn(2+)</name>
        <dbReference type="ChEBI" id="CHEBI:29105"/>
        <label>1</label>
        <note>catalytic</note>
    </ligand>
</feature>
<evidence type="ECO:0000256" key="13">
    <source>
        <dbReference type="PIRSR" id="PIRSR004803-3"/>
    </source>
</evidence>
<evidence type="ECO:0000256" key="3">
    <source>
        <dbReference type="ARBA" id="ARBA00022722"/>
    </source>
</evidence>
<dbReference type="InterPro" id="IPR030854">
    <property type="entry name" value="RNase_J_bac"/>
</dbReference>
<comment type="caution">
    <text evidence="10">Lacks conserved residue(s) required for the propagation of feature annotation.</text>
</comment>
<dbReference type="Proteomes" id="UP000294813">
    <property type="component" value="Unassembled WGS sequence"/>
</dbReference>
<dbReference type="Gene3D" id="3.10.20.580">
    <property type="match status" value="1"/>
</dbReference>
<dbReference type="SMART" id="SM00849">
    <property type="entry name" value="Lactamase_B"/>
    <property type="match status" value="1"/>
</dbReference>
<evidence type="ECO:0000256" key="4">
    <source>
        <dbReference type="ARBA" id="ARBA00022723"/>
    </source>
</evidence>
<feature type="binding site" evidence="13">
    <location>
        <position position="441"/>
    </location>
    <ligand>
        <name>Ca(2+)</name>
        <dbReference type="ChEBI" id="CHEBI:29108"/>
    </ligand>
</feature>
<feature type="binding site" evidence="13">
    <location>
        <position position="47"/>
    </location>
    <ligand>
        <name>Ca(2+)</name>
        <dbReference type="ChEBI" id="CHEBI:29108"/>
    </ligand>
</feature>
<dbReference type="InterPro" id="IPR001279">
    <property type="entry name" value="Metallo-B-lactamas"/>
</dbReference>
<dbReference type="GO" id="GO:0004521">
    <property type="term" value="F:RNA endonuclease activity"/>
    <property type="evidence" value="ECO:0007669"/>
    <property type="project" value="UniProtKB-UniRule"/>
</dbReference>
<evidence type="ECO:0000313" key="15">
    <source>
        <dbReference type="EMBL" id="TCP64551.1"/>
    </source>
</evidence>
<dbReference type="PIRSF" id="PIRSF004803">
    <property type="entry name" value="RnjA"/>
    <property type="match status" value="1"/>
</dbReference>
<evidence type="ECO:0000256" key="12">
    <source>
        <dbReference type="PIRSR" id="PIRSR004803-2"/>
    </source>
</evidence>
<name>A0A4R2RX31_9FIRM</name>
<feature type="active site" description="Proton acceptor" evidence="11">
    <location>
        <position position="366"/>
    </location>
</feature>
<feature type="binding site" evidence="12">
    <location>
        <begin position="362"/>
        <end position="366"/>
    </location>
    <ligand>
        <name>substrate</name>
    </ligand>
</feature>
<protein>
    <recommendedName>
        <fullName evidence="10">Ribonuclease J</fullName>
        <shortName evidence="10">RNase J</shortName>
        <ecNumber evidence="10">3.1.-.-</ecNumber>
    </recommendedName>
</protein>
<keyword evidence="16" id="KW-1185">Reference proteome</keyword>
<dbReference type="PANTHER" id="PTHR43694">
    <property type="entry name" value="RIBONUCLEASE J"/>
    <property type="match status" value="1"/>
</dbReference>
<dbReference type="RefSeq" id="WP_131919018.1">
    <property type="nucleotide sequence ID" value="NZ_JAOQNU010000009.1"/>
</dbReference>
<feature type="active site" description="Proton donor" evidence="11">
    <location>
        <position position="194"/>
    </location>
</feature>
<dbReference type="PANTHER" id="PTHR43694:SF1">
    <property type="entry name" value="RIBONUCLEASE J"/>
    <property type="match status" value="1"/>
</dbReference>
<evidence type="ECO:0000256" key="2">
    <source>
        <dbReference type="ARBA" id="ARBA00022490"/>
    </source>
</evidence>
<keyword evidence="13" id="KW-0106">Calcium</keyword>
<dbReference type="Pfam" id="PF22505">
    <property type="entry name" value="RNase_J_b_CASP"/>
    <property type="match status" value="1"/>
</dbReference>
<dbReference type="GO" id="GO:0005737">
    <property type="term" value="C:cytoplasm"/>
    <property type="evidence" value="ECO:0007669"/>
    <property type="project" value="UniProtKB-SubCell"/>
</dbReference>
<evidence type="ECO:0000256" key="8">
    <source>
        <dbReference type="ARBA" id="ARBA00022839"/>
    </source>
</evidence>
<evidence type="ECO:0000256" key="10">
    <source>
        <dbReference type="HAMAP-Rule" id="MF_01491"/>
    </source>
</evidence>
<dbReference type="InterPro" id="IPR041636">
    <property type="entry name" value="RNase_J_C"/>
</dbReference>
<keyword evidence="5 10" id="KW-0255">Endonuclease</keyword>
<feature type="binding site" evidence="13">
    <location>
        <position position="74"/>
    </location>
    <ligand>
        <name>Zn(2+)</name>
        <dbReference type="ChEBI" id="CHEBI:29105"/>
        <label>1</label>
        <note>catalytic</note>
    </ligand>
</feature>
<dbReference type="InterPro" id="IPR004613">
    <property type="entry name" value="RNase_J"/>
</dbReference>
<dbReference type="InterPro" id="IPR042173">
    <property type="entry name" value="RNase_J_2"/>
</dbReference>
<keyword evidence="4 13" id="KW-0479">Metal-binding</keyword>
<feature type="binding site" evidence="13">
    <location>
        <position position="76"/>
    </location>
    <ligand>
        <name>Zn(2+)</name>
        <dbReference type="ChEBI" id="CHEBI:29105"/>
        <label>1</label>
        <note>catalytic</note>
    </ligand>
</feature>
<dbReference type="Gene3D" id="3.60.15.10">
    <property type="entry name" value="Ribonuclease Z/Hydroxyacylglutathione hydrolase-like"/>
    <property type="match status" value="1"/>
</dbReference>
<gene>
    <name evidence="10" type="primary">rnj</name>
    <name evidence="15" type="ORF">EDD73_10993</name>
</gene>
<dbReference type="Pfam" id="PF00753">
    <property type="entry name" value="Lactamase_B"/>
    <property type="match status" value="1"/>
</dbReference>
<keyword evidence="8 10" id="KW-0269">Exonuclease</keyword>
<comment type="cofactor">
    <cofactor evidence="13">
        <name>Zn(2+)</name>
        <dbReference type="ChEBI" id="CHEBI:29105"/>
    </cofactor>
    <text evidence="13">Binds 2 Zn(2+) ions per subunit. It is not clear if Zn(2+) or Mg(2+) is physiologically important.</text>
</comment>
<comment type="subcellular location">
    <subcellularLocation>
        <location evidence="1 10">Cytoplasm</location>
    </subcellularLocation>
</comment>
<feature type="binding site" evidence="13">
    <location>
        <position position="140"/>
    </location>
    <ligand>
        <name>Zn(2+)</name>
        <dbReference type="ChEBI" id="CHEBI:29105"/>
        <label>1</label>
        <note>catalytic</note>
    </ligand>
</feature>
<accession>A0A4R2RX31</accession>
<evidence type="ECO:0000256" key="1">
    <source>
        <dbReference type="ARBA" id="ARBA00004496"/>
    </source>
</evidence>
<feature type="binding site" evidence="13">
    <location>
        <position position="77"/>
    </location>
    <ligand>
        <name>Zn(2+)</name>
        <dbReference type="ChEBI" id="CHEBI:29105"/>
        <label>1</label>
        <note>catalytic</note>
    </ligand>
</feature>
<proteinExistence type="inferred from homology"/>
<evidence type="ECO:0000259" key="14">
    <source>
        <dbReference type="SMART" id="SM00849"/>
    </source>
</evidence>
<evidence type="ECO:0000256" key="11">
    <source>
        <dbReference type="PIRSR" id="PIRSR004803-1"/>
    </source>
</evidence>
<dbReference type="InterPro" id="IPR036866">
    <property type="entry name" value="RibonucZ/Hydroxyglut_hydro"/>
</dbReference>
<dbReference type="GO" id="GO:0003723">
    <property type="term" value="F:RNA binding"/>
    <property type="evidence" value="ECO:0007669"/>
    <property type="project" value="UniProtKB-UniRule"/>
</dbReference>
<comment type="caution">
    <text evidence="15">The sequence shown here is derived from an EMBL/GenBank/DDBJ whole genome shotgun (WGS) entry which is preliminary data.</text>
</comment>
<dbReference type="OrthoDB" id="9758375at2"/>
<keyword evidence="9 10" id="KW-0694">RNA-binding</keyword>